<reference evidence="2 3" key="1">
    <citation type="submission" date="2020-06" db="EMBL/GenBank/DDBJ databases">
        <title>Sulfitobacter algicola sp. nov., isolated from green algae.</title>
        <authorList>
            <person name="Wang C."/>
        </authorList>
    </citation>
    <scope>NUCLEOTIDE SEQUENCE [LARGE SCALE GENOMIC DNA]</scope>
    <source>
        <strain evidence="2 3">1151</strain>
    </source>
</reference>
<gene>
    <name evidence="2" type="ORF">HRQ87_03175</name>
</gene>
<keyword evidence="1" id="KW-0732">Signal</keyword>
<evidence type="ECO:0000256" key="1">
    <source>
        <dbReference type="SAM" id="SignalP"/>
    </source>
</evidence>
<comment type="caution">
    <text evidence="2">The sequence shown here is derived from an EMBL/GenBank/DDBJ whole genome shotgun (WGS) entry which is preliminary data.</text>
</comment>
<evidence type="ECO:0000313" key="3">
    <source>
        <dbReference type="Proteomes" id="UP000777935"/>
    </source>
</evidence>
<feature type="chain" id="PRO_5045618441" description="Lipoprotein" evidence="1">
    <location>
        <begin position="19"/>
        <end position="138"/>
    </location>
</feature>
<dbReference type="PROSITE" id="PS51257">
    <property type="entry name" value="PROKAR_LIPOPROTEIN"/>
    <property type="match status" value="1"/>
</dbReference>
<evidence type="ECO:0000313" key="2">
    <source>
        <dbReference type="EMBL" id="NSX53794.1"/>
    </source>
</evidence>
<sequence>MQKLLLSCILIVLLAACETETSVTDAFPDRDPFEFQSADSTTLMRYICTRGDDAAERAQSAHEFVDSSFTQFADDYAKRVIESDDINMDNIDLETAAFAETVIQEAEAQFQCLFYDQEQIAATLPPTDPPSDPSQDTP</sequence>
<protein>
    <recommendedName>
        <fullName evidence="4">Lipoprotein</fullName>
    </recommendedName>
</protein>
<proteinExistence type="predicted"/>
<evidence type="ECO:0008006" key="4">
    <source>
        <dbReference type="Google" id="ProtNLM"/>
    </source>
</evidence>
<keyword evidence="3" id="KW-1185">Reference proteome</keyword>
<dbReference type="EMBL" id="JABUFE010000001">
    <property type="protein sequence ID" value="NSX53794.1"/>
    <property type="molecule type" value="Genomic_DNA"/>
</dbReference>
<name>A0ABX2ILR0_9RHOB</name>
<feature type="signal peptide" evidence="1">
    <location>
        <begin position="1"/>
        <end position="18"/>
    </location>
</feature>
<organism evidence="2 3">
    <name type="scientific">Parasulfitobacter algicola</name>
    <dbReference type="NCBI Taxonomy" id="2614809"/>
    <lineage>
        <taxon>Bacteria</taxon>
        <taxon>Pseudomonadati</taxon>
        <taxon>Pseudomonadota</taxon>
        <taxon>Alphaproteobacteria</taxon>
        <taxon>Rhodobacterales</taxon>
        <taxon>Roseobacteraceae</taxon>
        <taxon>Parasulfitobacter</taxon>
    </lineage>
</organism>
<dbReference type="Proteomes" id="UP000777935">
    <property type="component" value="Unassembled WGS sequence"/>
</dbReference>
<dbReference type="RefSeq" id="WP_174135115.1">
    <property type="nucleotide sequence ID" value="NZ_JABUFE010000001.1"/>
</dbReference>
<accession>A0ABX2ILR0</accession>